<protein>
    <submittedName>
        <fullName evidence="2">Transcriptional regulator with XRE-family HTH domain</fullName>
    </submittedName>
</protein>
<dbReference type="AlphaFoldDB" id="A0A7W9UXG5"/>
<dbReference type="CDD" id="cd00093">
    <property type="entry name" value="HTH_XRE"/>
    <property type="match status" value="1"/>
</dbReference>
<feature type="domain" description="HTH cro/C1-type" evidence="1">
    <location>
        <begin position="11"/>
        <end position="67"/>
    </location>
</feature>
<dbReference type="InterPro" id="IPR001387">
    <property type="entry name" value="Cro/C1-type_HTH"/>
</dbReference>
<dbReference type="Pfam" id="PF13560">
    <property type="entry name" value="HTH_31"/>
    <property type="match status" value="1"/>
</dbReference>
<dbReference type="PROSITE" id="PS50943">
    <property type="entry name" value="HTH_CROC1"/>
    <property type="match status" value="1"/>
</dbReference>
<sequence length="414" mass="45068">MTADMTFGERVRDLRERRNLTRTALGGLVGRGPDWVKKIERGERDLRSLVLLLRLARALGCQDLAQLTGGASVPVLDGGKVTHPGVLALRRAIVEAPLGAFSADTDAALGDISPAEYAGRVQLGWEIWHRARRQRTEISKILPSLITTGHALERTVRDDSPQRRQVAATLTATYALAQQYAAYTTEPELYWIIVDRARMWAEQADDPLTLAGAAWVVGHGLRAQGHTDEALRMARSAASGLRDLLETGDDQTRAMYGALCLHAAVTAAEDAREGEAWHEHDEAARVAKTLPRGYAHPWTVFGSGNVAVHAVTLGAQLRTPGTALRRLEDVTDPMSIPSTERRSRLYLDAAKAERARRELPSALQYLRLAHETSPEAVRFVPSGRALATDLARTITGPLAGVARSLADTVSQPSE</sequence>
<dbReference type="SMART" id="SM00530">
    <property type="entry name" value="HTH_XRE"/>
    <property type="match status" value="1"/>
</dbReference>
<evidence type="ECO:0000313" key="3">
    <source>
        <dbReference type="Proteomes" id="UP000588098"/>
    </source>
</evidence>
<proteinExistence type="predicted"/>
<dbReference type="SUPFAM" id="SSF47413">
    <property type="entry name" value="lambda repressor-like DNA-binding domains"/>
    <property type="match status" value="1"/>
</dbReference>
<dbReference type="Gene3D" id="1.10.260.40">
    <property type="entry name" value="lambda repressor-like DNA-binding domains"/>
    <property type="match status" value="1"/>
</dbReference>
<keyword evidence="3" id="KW-1185">Reference proteome</keyword>
<dbReference type="InterPro" id="IPR010982">
    <property type="entry name" value="Lambda_DNA-bd_dom_sf"/>
</dbReference>
<dbReference type="EMBL" id="JACHJL010000003">
    <property type="protein sequence ID" value="MBB5934607.1"/>
    <property type="molecule type" value="Genomic_DNA"/>
</dbReference>
<comment type="caution">
    <text evidence="2">The sequence shown here is derived from an EMBL/GenBank/DDBJ whole genome shotgun (WGS) entry which is preliminary data.</text>
</comment>
<dbReference type="RefSeq" id="WP_184570232.1">
    <property type="nucleotide sequence ID" value="NZ_JACHJL010000003.1"/>
</dbReference>
<gene>
    <name evidence="2" type="ORF">FHS42_001654</name>
</gene>
<evidence type="ECO:0000259" key="1">
    <source>
        <dbReference type="PROSITE" id="PS50943"/>
    </source>
</evidence>
<dbReference type="GO" id="GO:0003677">
    <property type="term" value="F:DNA binding"/>
    <property type="evidence" value="ECO:0007669"/>
    <property type="project" value="InterPro"/>
</dbReference>
<evidence type="ECO:0000313" key="2">
    <source>
        <dbReference type="EMBL" id="MBB5934607.1"/>
    </source>
</evidence>
<name>A0A7W9UXG5_9ACTN</name>
<reference evidence="2 3" key="1">
    <citation type="submission" date="2020-08" db="EMBL/GenBank/DDBJ databases">
        <title>Genomic Encyclopedia of Type Strains, Phase III (KMG-III): the genomes of soil and plant-associated and newly described type strains.</title>
        <authorList>
            <person name="Whitman W."/>
        </authorList>
    </citation>
    <scope>NUCLEOTIDE SEQUENCE [LARGE SCALE GENOMIC DNA]</scope>
    <source>
        <strain evidence="2 3">CECT 8305</strain>
    </source>
</reference>
<dbReference type="Proteomes" id="UP000588098">
    <property type="component" value="Unassembled WGS sequence"/>
</dbReference>
<accession>A0A7W9UXG5</accession>
<organism evidence="2 3">
    <name type="scientific">Streptomyces zagrosensis</name>
    <dbReference type="NCBI Taxonomy" id="1042984"/>
    <lineage>
        <taxon>Bacteria</taxon>
        <taxon>Bacillati</taxon>
        <taxon>Actinomycetota</taxon>
        <taxon>Actinomycetes</taxon>
        <taxon>Kitasatosporales</taxon>
        <taxon>Streptomycetaceae</taxon>
        <taxon>Streptomyces</taxon>
    </lineage>
</organism>